<dbReference type="EMBL" id="ATSX01000001">
    <property type="protein sequence ID" value="EUK18761.1"/>
    <property type="molecule type" value="Genomic_DNA"/>
</dbReference>
<reference evidence="1 2" key="1">
    <citation type="journal article" date="2014" name="Genome Announc.">
        <title>Draft Genome Sequence of Commensalibacter papalotli MX01, a Symbiont Identified from the Guts of Overwintering Monarch Butterflies.</title>
        <authorList>
            <person name="Servin-Garciduenas L.E."/>
            <person name="Sanchez-Quinto A."/>
            <person name="Martinez-Romero E."/>
        </authorList>
    </citation>
    <scope>NUCLEOTIDE SEQUENCE [LARGE SCALE GENOMIC DNA]</scope>
    <source>
        <strain evidence="2">MX-MONARCH01</strain>
    </source>
</reference>
<organism evidence="1 2">
    <name type="scientific">Commensalibacter papalotli</name>
    <name type="common">ex Servin-Garciduenas et al. 2014</name>
    <dbReference type="NCBI Taxonomy" id="1208583"/>
    <lineage>
        <taxon>Bacteria</taxon>
        <taxon>Pseudomonadati</taxon>
        <taxon>Pseudomonadota</taxon>
        <taxon>Alphaproteobacteria</taxon>
        <taxon>Acetobacterales</taxon>
        <taxon>Acetobacteraceae</taxon>
    </lineage>
</organism>
<dbReference type="AlphaFoldDB" id="W7E6L1"/>
<protein>
    <submittedName>
        <fullName evidence="1">Uncharacterized protein</fullName>
    </submittedName>
</protein>
<dbReference type="Proteomes" id="UP000019250">
    <property type="component" value="Unassembled WGS sequence"/>
</dbReference>
<name>W7E6L1_9PROT</name>
<sequence>MNYTNTFISQSDVFDFLNMLYDYFHEESKNFLFELIFSTDNYSEFFDNKYQSKIQKYQMIDEVILYFKDDVLKNIEFIRDIKNYLNNDGYLVIHIFYDLVDLIYVYENGFENTVNNELLRFEVSRLNWEIIKLPNPYLYTDQLSEDVYHQLDNNYDLINLGQSTISLRKPWHITLNYISNKHYLDNQIFNEKNEVYTQFNQIIYDISKQLCGNEE</sequence>
<gene>
    <name evidence="1" type="ORF">COMX_03395</name>
</gene>
<proteinExistence type="predicted"/>
<accession>W7E6L1</accession>
<dbReference type="RefSeq" id="WP_034337022.1">
    <property type="nucleotide sequence ID" value="NZ_ATSX01000001.1"/>
</dbReference>
<dbReference type="STRING" id="1208583.COMX_03395"/>
<evidence type="ECO:0000313" key="2">
    <source>
        <dbReference type="Proteomes" id="UP000019250"/>
    </source>
</evidence>
<keyword evidence="2" id="KW-1185">Reference proteome</keyword>
<comment type="caution">
    <text evidence="1">The sequence shown here is derived from an EMBL/GenBank/DDBJ whole genome shotgun (WGS) entry which is preliminary data.</text>
</comment>
<evidence type="ECO:0000313" key="1">
    <source>
        <dbReference type="EMBL" id="EUK18761.1"/>
    </source>
</evidence>